<dbReference type="SMART" id="SM00697">
    <property type="entry name" value="DM8"/>
    <property type="match status" value="1"/>
</dbReference>
<reference evidence="3" key="1">
    <citation type="journal article" date="2021" name="Elife">
        <title>Highly contiguous assemblies of 101 drosophilid genomes.</title>
        <authorList>
            <person name="Kim B.Y."/>
            <person name="Wang J.R."/>
            <person name="Miller D.E."/>
            <person name="Barmina O."/>
            <person name="Delaney E."/>
            <person name="Thompson A."/>
            <person name="Comeault A.A."/>
            <person name="Peede D."/>
            <person name="D'Agostino E.R."/>
            <person name="Pelaez J."/>
            <person name="Aguilar J.M."/>
            <person name="Haji D."/>
            <person name="Matsunaga T."/>
            <person name="Armstrong E.E."/>
            <person name="Zych M."/>
            <person name="Ogawa Y."/>
            <person name="Stamenkovic-Radak M."/>
            <person name="Jelic M."/>
            <person name="Veselinovic M.S."/>
            <person name="Tanaskovic M."/>
            <person name="Eric P."/>
            <person name="Gao J.J."/>
            <person name="Katoh T.K."/>
            <person name="Toda M.J."/>
            <person name="Watabe H."/>
            <person name="Watada M."/>
            <person name="Davis J.S."/>
            <person name="Moyle L.C."/>
            <person name="Manoli G."/>
            <person name="Bertolini E."/>
            <person name="Kostal V."/>
            <person name="Hawley R.S."/>
            <person name="Takahashi A."/>
            <person name="Jones C.D."/>
            <person name="Price D.K."/>
            <person name="Whiteman N."/>
            <person name="Kopp A."/>
            <person name="Matute D.R."/>
            <person name="Petrov D.A."/>
        </authorList>
    </citation>
    <scope>NUCLEOTIDE SEQUENCE [LARGE SCALE GENOMIC DNA]</scope>
</reference>
<dbReference type="PANTHER" id="PTHR20898:SF0">
    <property type="entry name" value="DAEDALUS ON 3-RELATED"/>
    <property type="match status" value="1"/>
</dbReference>
<evidence type="ECO:0000313" key="2">
    <source>
        <dbReference type="EnsemblMetazoa" id="XP_016990158.1"/>
    </source>
</evidence>
<gene>
    <name evidence="4" type="primary">LOC108052299</name>
    <name evidence="2" type="synonym">108052299</name>
</gene>
<evidence type="ECO:0000313" key="3">
    <source>
        <dbReference type="Proteomes" id="UP001652680"/>
    </source>
</evidence>
<evidence type="ECO:0000313" key="4">
    <source>
        <dbReference type="RefSeq" id="XP_016990158.1"/>
    </source>
</evidence>
<feature type="chain" id="PRO_5027671219" evidence="1">
    <location>
        <begin position="22"/>
        <end position="179"/>
    </location>
</feature>
<reference evidence="4" key="2">
    <citation type="submission" date="2025-04" db="UniProtKB">
        <authorList>
            <consortium name="RefSeq"/>
        </authorList>
    </citation>
    <scope>IDENTIFICATION</scope>
</reference>
<proteinExistence type="predicted"/>
<accession>A0A6P4FRB6</accession>
<dbReference type="PANTHER" id="PTHR20898">
    <property type="entry name" value="DAEDALUS ON 3-RELATED-RELATED"/>
    <property type="match status" value="1"/>
</dbReference>
<sequence>MKFSAIVNMMLIMELFTSIRGAYFRFTNMDCNSLDSEFVEVKECILKMVSRNVVGMNFHMVIKYGKPIDKIQFNISIFRKSNVYRQFLVNHTIDFCYYMRNPEKYPIFYMFHDSLMAATNANHTCPYAEKDIYVRKMIFNDQTLKNLRTILPEGEYKLAVSVGGFGVWRLKVNVYGRRG</sequence>
<keyword evidence="1" id="KW-0732">Signal</keyword>
<keyword evidence="3" id="KW-1185">Reference proteome</keyword>
<dbReference type="Proteomes" id="UP001652680">
    <property type="component" value="Unassembled WGS sequence"/>
</dbReference>
<dbReference type="Pfam" id="PF06477">
    <property type="entry name" value="DUF1091"/>
    <property type="match status" value="1"/>
</dbReference>
<dbReference type="GeneID" id="108052299"/>
<organism evidence="4">
    <name type="scientific">Drosophila rhopaloa</name>
    <name type="common">Fruit fly</name>
    <dbReference type="NCBI Taxonomy" id="1041015"/>
    <lineage>
        <taxon>Eukaryota</taxon>
        <taxon>Metazoa</taxon>
        <taxon>Ecdysozoa</taxon>
        <taxon>Arthropoda</taxon>
        <taxon>Hexapoda</taxon>
        <taxon>Insecta</taxon>
        <taxon>Pterygota</taxon>
        <taxon>Neoptera</taxon>
        <taxon>Endopterygota</taxon>
        <taxon>Diptera</taxon>
        <taxon>Brachycera</taxon>
        <taxon>Muscomorpha</taxon>
        <taxon>Ephydroidea</taxon>
        <taxon>Drosophilidae</taxon>
        <taxon>Drosophila</taxon>
        <taxon>Sophophora</taxon>
    </lineage>
</organism>
<evidence type="ECO:0000256" key="1">
    <source>
        <dbReference type="SAM" id="SignalP"/>
    </source>
</evidence>
<dbReference type="AlphaFoldDB" id="A0A6P4FRB6"/>
<name>A0A6P4FRB6_DRORH</name>
<protein>
    <submittedName>
        <fullName evidence="4">Uncharacterized protein LOC108052299</fullName>
    </submittedName>
</protein>
<dbReference type="InterPro" id="IPR010512">
    <property type="entry name" value="DUF1091"/>
</dbReference>
<dbReference type="EnsemblMetazoa" id="XM_017134669.2">
    <property type="protein sequence ID" value="XP_016990158.1"/>
    <property type="gene ID" value="LOC108052299"/>
</dbReference>
<dbReference type="RefSeq" id="XP_016990158.1">
    <property type="nucleotide sequence ID" value="XM_017134669.1"/>
</dbReference>
<reference evidence="2" key="3">
    <citation type="submission" date="2025-05" db="UniProtKB">
        <authorList>
            <consortium name="EnsemblMetazoa"/>
        </authorList>
    </citation>
    <scope>IDENTIFICATION</scope>
</reference>
<dbReference type="OrthoDB" id="7789165at2759"/>
<feature type="signal peptide" evidence="1">
    <location>
        <begin position="1"/>
        <end position="21"/>
    </location>
</feature>